<dbReference type="Proteomes" id="UP000824116">
    <property type="component" value="Unassembled WGS sequence"/>
</dbReference>
<dbReference type="CDD" id="cd01392">
    <property type="entry name" value="HTH_LacI"/>
    <property type="match status" value="1"/>
</dbReference>
<dbReference type="PROSITE" id="PS00356">
    <property type="entry name" value="HTH_LACI_1"/>
    <property type="match status" value="1"/>
</dbReference>
<comment type="caution">
    <text evidence="5">The sequence shown here is derived from an EMBL/GenBank/DDBJ whole genome shotgun (WGS) entry which is preliminary data.</text>
</comment>
<evidence type="ECO:0000313" key="6">
    <source>
        <dbReference type="Proteomes" id="UP000824116"/>
    </source>
</evidence>
<keyword evidence="1" id="KW-0805">Transcription regulation</keyword>
<dbReference type="EMBL" id="DXAY01000166">
    <property type="protein sequence ID" value="HIZ74988.1"/>
    <property type="molecule type" value="Genomic_DNA"/>
</dbReference>
<dbReference type="GO" id="GO:0000976">
    <property type="term" value="F:transcription cis-regulatory region binding"/>
    <property type="evidence" value="ECO:0007669"/>
    <property type="project" value="TreeGrafter"/>
</dbReference>
<dbReference type="Gene3D" id="3.40.50.2300">
    <property type="match status" value="2"/>
</dbReference>
<dbReference type="InterPro" id="IPR001761">
    <property type="entry name" value="Peripla_BP/Lac1_sug-bd_dom"/>
</dbReference>
<name>A0A9D2G993_9FIRM</name>
<dbReference type="InterPro" id="IPR000843">
    <property type="entry name" value="HTH_LacI"/>
</dbReference>
<dbReference type="SUPFAM" id="SSF47413">
    <property type="entry name" value="lambda repressor-like DNA-binding domains"/>
    <property type="match status" value="1"/>
</dbReference>
<keyword evidence="2 5" id="KW-0238">DNA-binding</keyword>
<dbReference type="InterPro" id="IPR010982">
    <property type="entry name" value="Lambda_DNA-bd_dom_sf"/>
</dbReference>
<sequence>MTIKEIAQLAGVSSAAVSRYLNGGYVSDEKKKQIKRVIEETGYQPSAQARILRTKKACLVGVVVPKINSESVSRVTAGIEQVLSRRGYQMLLASTDNDPAKEITYLKIFENYPVDGIILIGTVITAEHRKFLKYSRVPVVVVGQYTKYANCIYHDDYGAGKAMGKVVAGALKDGGKVAYIGVTKEDKAVGVAREEGFRAGLKSAGMELSCTGKAEFTMESGYQAALEILEENREIRILSCATDTIAAGAIEALLTYSRKKVPEEARRSGGRMRYILDNSGIRVTGFGDNQFLKAVTGGIPTVHFGYKTSGIRGAELLLDVIERGEKIPVEMKLGFRMVNGQEEEDAS</sequence>
<dbReference type="Pfam" id="PF00356">
    <property type="entry name" value="LacI"/>
    <property type="match status" value="1"/>
</dbReference>
<evidence type="ECO:0000256" key="2">
    <source>
        <dbReference type="ARBA" id="ARBA00023125"/>
    </source>
</evidence>
<dbReference type="CDD" id="cd01542">
    <property type="entry name" value="PBP1_TreR-like"/>
    <property type="match status" value="1"/>
</dbReference>
<evidence type="ECO:0000256" key="3">
    <source>
        <dbReference type="ARBA" id="ARBA00023163"/>
    </source>
</evidence>
<reference evidence="5" key="1">
    <citation type="journal article" date="2021" name="PeerJ">
        <title>Extensive microbial diversity within the chicken gut microbiome revealed by metagenomics and culture.</title>
        <authorList>
            <person name="Gilroy R."/>
            <person name="Ravi A."/>
            <person name="Getino M."/>
            <person name="Pursley I."/>
            <person name="Horton D.L."/>
            <person name="Alikhan N.F."/>
            <person name="Baker D."/>
            <person name="Gharbi K."/>
            <person name="Hall N."/>
            <person name="Watson M."/>
            <person name="Adriaenssens E.M."/>
            <person name="Foster-Nyarko E."/>
            <person name="Jarju S."/>
            <person name="Secka A."/>
            <person name="Antonio M."/>
            <person name="Oren A."/>
            <person name="Chaudhuri R.R."/>
            <person name="La Ragione R."/>
            <person name="Hildebrand F."/>
            <person name="Pallen M.J."/>
        </authorList>
    </citation>
    <scope>NUCLEOTIDE SEQUENCE</scope>
    <source>
        <strain evidence="5">CHK196-3914</strain>
    </source>
</reference>
<dbReference type="SUPFAM" id="SSF53822">
    <property type="entry name" value="Periplasmic binding protein-like I"/>
    <property type="match status" value="1"/>
</dbReference>
<feature type="domain" description="HTH lacI-type" evidence="4">
    <location>
        <begin position="1"/>
        <end position="54"/>
    </location>
</feature>
<dbReference type="PANTHER" id="PTHR30146:SF154">
    <property type="entry name" value="TRANSCRIPTION REGULATOR, MEMBER OF GALR FAMILY"/>
    <property type="match status" value="1"/>
</dbReference>
<dbReference type="Pfam" id="PF00532">
    <property type="entry name" value="Peripla_BP_1"/>
    <property type="match status" value="1"/>
</dbReference>
<reference evidence="5" key="2">
    <citation type="submission" date="2021-04" db="EMBL/GenBank/DDBJ databases">
        <authorList>
            <person name="Gilroy R."/>
        </authorList>
    </citation>
    <scope>NUCLEOTIDE SEQUENCE</scope>
    <source>
        <strain evidence="5">CHK196-3914</strain>
    </source>
</reference>
<dbReference type="PROSITE" id="PS50932">
    <property type="entry name" value="HTH_LACI_2"/>
    <property type="match status" value="1"/>
</dbReference>
<dbReference type="AlphaFoldDB" id="A0A9D2G993"/>
<dbReference type="GO" id="GO:0003700">
    <property type="term" value="F:DNA-binding transcription factor activity"/>
    <property type="evidence" value="ECO:0007669"/>
    <property type="project" value="TreeGrafter"/>
</dbReference>
<protein>
    <submittedName>
        <fullName evidence="5">LacI family DNA-binding transcriptional regulator</fullName>
    </submittedName>
</protein>
<evidence type="ECO:0000259" key="4">
    <source>
        <dbReference type="PROSITE" id="PS50932"/>
    </source>
</evidence>
<evidence type="ECO:0000256" key="1">
    <source>
        <dbReference type="ARBA" id="ARBA00023015"/>
    </source>
</evidence>
<proteinExistence type="predicted"/>
<dbReference type="SMART" id="SM00354">
    <property type="entry name" value="HTH_LACI"/>
    <property type="match status" value="1"/>
</dbReference>
<organism evidence="5 6">
    <name type="scientific">Candidatus Mediterraneibacter stercoravium</name>
    <dbReference type="NCBI Taxonomy" id="2838685"/>
    <lineage>
        <taxon>Bacteria</taxon>
        <taxon>Bacillati</taxon>
        <taxon>Bacillota</taxon>
        <taxon>Clostridia</taxon>
        <taxon>Lachnospirales</taxon>
        <taxon>Lachnospiraceae</taxon>
        <taxon>Mediterraneibacter</taxon>
    </lineage>
</organism>
<evidence type="ECO:0000313" key="5">
    <source>
        <dbReference type="EMBL" id="HIZ74988.1"/>
    </source>
</evidence>
<dbReference type="Gene3D" id="1.10.260.40">
    <property type="entry name" value="lambda repressor-like DNA-binding domains"/>
    <property type="match status" value="1"/>
</dbReference>
<dbReference type="InterPro" id="IPR028082">
    <property type="entry name" value="Peripla_BP_I"/>
</dbReference>
<dbReference type="PANTHER" id="PTHR30146">
    <property type="entry name" value="LACI-RELATED TRANSCRIPTIONAL REPRESSOR"/>
    <property type="match status" value="1"/>
</dbReference>
<gene>
    <name evidence="5" type="ORF">H9723_07085</name>
</gene>
<keyword evidence="3" id="KW-0804">Transcription</keyword>
<accession>A0A9D2G993</accession>